<keyword evidence="10" id="KW-1185">Reference proteome</keyword>
<feature type="domain" description="Argininosuccinate lyase C-terminal" evidence="8">
    <location>
        <begin position="367"/>
        <end position="435"/>
    </location>
</feature>
<protein>
    <recommendedName>
        <fullName evidence="2 6">Argininosuccinate lyase</fullName>
        <shortName evidence="6">ASAL</shortName>
        <ecNumber evidence="2 6">4.3.2.1</ecNumber>
    </recommendedName>
    <alternativeName>
        <fullName evidence="6">Arginosuccinase</fullName>
    </alternativeName>
</protein>
<dbReference type="HAMAP" id="MF_00006">
    <property type="entry name" value="Arg_succ_lyase"/>
    <property type="match status" value="1"/>
</dbReference>
<sequence>MTQQKTWSQRFESALHPAIARFNASIGFDIELIEYDITGSIAHAKMLAKTGIISKQEGEQLVAGLEQIRQEYRLGEFNPGIDAEDIHFAVEHRLTQLVGDAGKKLHTARSRNDQVGTDTRLYLRDQITQIRSQLREFQGVLFNLAADNVETLIPGYTHLQRAQPVSLAHHLLAYFQMVQRDWERLGEIYKRVNISPLGSGALAGTTFPIDRHYTAELLNFDGVYANSMDGVSDRDFAIEFLSASSIIMVHLSRLAEEIILWSSQEFGFVTLLDTCATGSSIMPQKKNPDVPELVRGKTGRVFGHLQGMLVLMKGLPLAYNKDLQDDKEALFDSVKTVKGCLEAMTILLSEGLEFRTSRLAQAVAEDFSNATDVADYLAARGVPFREAYNLVGKVVKTSLAAGKLLKDLSLEEWKELHPAFESDIYDAIAPSQVVAARNSYGGTGFDQVRQALQAAQSQLSGD</sequence>
<dbReference type="Pfam" id="PF00206">
    <property type="entry name" value="Lyase_1"/>
    <property type="match status" value="1"/>
</dbReference>
<comment type="caution">
    <text evidence="9">The sequence shown here is derived from an EMBL/GenBank/DDBJ whole genome shotgun (WGS) entry which is preliminary data.</text>
</comment>
<keyword evidence="5 6" id="KW-0456">Lyase</keyword>
<organism evidence="9 10">
    <name type="scientific">Funiculus sociatus GB2-A5</name>
    <dbReference type="NCBI Taxonomy" id="2933946"/>
    <lineage>
        <taxon>Bacteria</taxon>
        <taxon>Bacillati</taxon>
        <taxon>Cyanobacteriota</taxon>
        <taxon>Cyanophyceae</taxon>
        <taxon>Coleofasciculales</taxon>
        <taxon>Coleofasciculaceae</taxon>
        <taxon>Funiculus</taxon>
    </lineage>
</organism>
<dbReference type="Pfam" id="PF14698">
    <property type="entry name" value="ASL_C2"/>
    <property type="match status" value="1"/>
</dbReference>
<dbReference type="Proteomes" id="UP001442494">
    <property type="component" value="Unassembled WGS sequence"/>
</dbReference>
<gene>
    <name evidence="6 9" type="primary">argH</name>
    <name evidence="9" type="ORF">NDI37_17250</name>
</gene>
<dbReference type="InterPro" id="IPR020557">
    <property type="entry name" value="Fumarate_lyase_CS"/>
</dbReference>
<dbReference type="InterPro" id="IPR022761">
    <property type="entry name" value="Fumarate_lyase_N"/>
</dbReference>
<evidence type="ECO:0000256" key="5">
    <source>
        <dbReference type="ARBA" id="ARBA00023239"/>
    </source>
</evidence>
<evidence type="ECO:0000256" key="4">
    <source>
        <dbReference type="ARBA" id="ARBA00022605"/>
    </source>
</evidence>
<dbReference type="Gene3D" id="1.10.40.30">
    <property type="entry name" value="Fumarase/aspartase (C-terminal domain)"/>
    <property type="match status" value="1"/>
</dbReference>
<dbReference type="EC" id="4.3.2.1" evidence="2 6"/>
<comment type="catalytic activity">
    <reaction evidence="6">
        <text>2-(N(omega)-L-arginino)succinate = fumarate + L-arginine</text>
        <dbReference type="Rhea" id="RHEA:24020"/>
        <dbReference type="ChEBI" id="CHEBI:29806"/>
        <dbReference type="ChEBI" id="CHEBI:32682"/>
        <dbReference type="ChEBI" id="CHEBI:57472"/>
        <dbReference type="EC" id="4.3.2.1"/>
    </reaction>
</comment>
<evidence type="ECO:0000256" key="2">
    <source>
        <dbReference type="ARBA" id="ARBA00012338"/>
    </source>
</evidence>
<dbReference type="PRINTS" id="PR00145">
    <property type="entry name" value="ARGSUCLYASE"/>
</dbReference>
<dbReference type="PROSITE" id="PS00163">
    <property type="entry name" value="FUMARATE_LYASES"/>
    <property type="match status" value="1"/>
</dbReference>
<keyword evidence="3 6" id="KW-0055">Arginine biosynthesis</keyword>
<dbReference type="InterPro" id="IPR000362">
    <property type="entry name" value="Fumarate_lyase_fam"/>
</dbReference>
<evidence type="ECO:0000259" key="7">
    <source>
        <dbReference type="Pfam" id="PF00206"/>
    </source>
</evidence>
<dbReference type="SUPFAM" id="SSF48557">
    <property type="entry name" value="L-aspartase-like"/>
    <property type="match status" value="1"/>
</dbReference>
<dbReference type="Gene3D" id="1.20.200.10">
    <property type="entry name" value="Fumarase/aspartase (Central domain)"/>
    <property type="match status" value="1"/>
</dbReference>
<evidence type="ECO:0000259" key="8">
    <source>
        <dbReference type="Pfam" id="PF14698"/>
    </source>
</evidence>
<dbReference type="InterPro" id="IPR008948">
    <property type="entry name" value="L-Aspartase-like"/>
</dbReference>
<comment type="pathway">
    <text evidence="1 6">Amino-acid biosynthesis; L-arginine biosynthesis; L-arginine from L-ornithine and carbamoyl phosphate: step 3/3.</text>
</comment>
<comment type="similarity">
    <text evidence="6">Belongs to the lyase 1 family. Argininosuccinate lyase subfamily.</text>
</comment>
<evidence type="ECO:0000313" key="10">
    <source>
        <dbReference type="Proteomes" id="UP001442494"/>
    </source>
</evidence>
<feature type="domain" description="Fumarate lyase N-terminal" evidence="7">
    <location>
        <begin position="10"/>
        <end position="303"/>
    </location>
</feature>
<comment type="subcellular location">
    <subcellularLocation>
        <location evidence="6">Cytoplasm</location>
    </subcellularLocation>
</comment>
<evidence type="ECO:0000256" key="1">
    <source>
        <dbReference type="ARBA" id="ARBA00004941"/>
    </source>
</evidence>
<reference evidence="9 10" key="1">
    <citation type="submission" date="2022-04" db="EMBL/GenBank/DDBJ databases">
        <title>Positive selection, recombination, and allopatry shape intraspecific diversity of widespread and dominant cyanobacteria.</title>
        <authorList>
            <person name="Wei J."/>
            <person name="Shu W."/>
            <person name="Hu C."/>
        </authorList>
    </citation>
    <scope>NUCLEOTIDE SEQUENCE [LARGE SCALE GENOMIC DNA]</scope>
    <source>
        <strain evidence="9 10">GB2-A5</strain>
    </source>
</reference>
<accession>A0ABV0JU67</accession>
<evidence type="ECO:0000256" key="3">
    <source>
        <dbReference type="ARBA" id="ARBA00022571"/>
    </source>
</evidence>
<dbReference type="EMBL" id="JAMPKK010000039">
    <property type="protein sequence ID" value="MEP0866211.1"/>
    <property type="molecule type" value="Genomic_DNA"/>
</dbReference>
<dbReference type="RefSeq" id="WP_190426503.1">
    <property type="nucleotide sequence ID" value="NZ_JAMPKK010000039.1"/>
</dbReference>
<dbReference type="PRINTS" id="PR00149">
    <property type="entry name" value="FUMRATELYASE"/>
</dbReference>
<evidence type="ECO:0000256" key="6">
    <source>
        <dbReference type="HAMAP-Rule" id="MF_00006"/>
    </source>
</evidence>
<proteinExistence type="inferred from homology"/>
<keyword evidence="6" id="KW-0963">Cytoplasm</keyword>
<dbReference type="GO" id="GO:0004056">
    <property type="term" value="F:argininosuccinate lyase activity"/>
    <property type="evidence" value="ECO:0007669"/>
    <property type="project" value="UniProtKB-EC"/>
</dbReference>
<evidence type="ECO:0000313" key="9">
    <source>
        <dbReference type="EMBL" id="MEP0866211.1"/>
    </source>
</evidence>
<dbReference type="Gene3D" id="1.10.275.10">
    <property type="entry name" value="Fumarase/aspartase (N-terminal domain)"/>
    <property type="match status" value="1"/>
</dbReference>
<dbReference type="InterPro" id="IPR009049">
    <property type="entry name" value="Argininosuccinate_lyase"/>
</dbReference>
<dbReference type="PANTHER" id="PTHR43814">
    <property type="entry name" value="ARGININOSUCCINATE LYASE"/>
    <property type="match status" value="1"/>
</dbReference>
<dbReference type="CDD" id="cd01359">
    <property type="entry name" value="Argininosuccinate_lyase"/>
    <property type="match status" value="1"/>
</dbReference>
<dbReference type="NCBIfam" id="TIGR00838">
    <property type="entry name" value="argH"/>
    <property type="match status" value="1"/>
</dbReference>
<dbReference type="InterPro" id="IPR029419">
    <property type="entry name" value="Arg_succ_lyase_C"/>
</dbReference>
<dbReference type="InterPro" id="IPR024083">
    <property type="entry name" value="Fumarase/histidase_N"/>
</dbReference>
<keyword evidence="4 6" id="KW-0028">Amino-acid biosynthesis</keyword>
<dbReference type="PANTHER" id="PTHR43814:SF1">
    <property type="entry name" value="ARGININOSUCCINATE LYASE"/>
    <property type="match status" value="1"/>
</dbReference>
<name>A0ABV0JU67_9CYAN</name>